<reference evidence="1 2" key="1">
    <citation type="submission" date="2016-07" db="EMBL/GenBank/DDBJ databases">
        <title>Multiple horizontal gene transfer events from other fungi enriched the ability of initially mycotrophic Trichoderma (Ascomycota) to feed on dead plant biomass.</title>
        <authorList>
            <consortium name="DOE Joint Genome Institute"/>
            <person name="Aerts A."/>
            <person name="Atanasova L."/>
            <person name="Chenthamara K."/>
            <person name="Zhang J."/>
            <person name="Grujic M."/>
            <person name="Henrissat B."/>
            <person name="Kuo A."/>
            <person name="Salamov A."/>
            <person name="Lipzen A."/>
            <person name="Labutti K."/>
            <person name="Barry K."/>
            <person name="Miao Y."/>
            <person name="Rahimi M.J."/>
            <person name="Shen Q."/>
            <person name="Grigoriev I.V."/>
            <person name="Kubicek C.P."/>
            <person name="Druzhinina I.S."/>
        </authorList>
    </citation>
    <scope>NUCLEOTIDE SEQUENCE [LARGE SCALE GENOMIC DNA]</scope>
    <source>
        <strain evidence="1 2">CBS 433.97</strain>
    </source>
</reference>
<organism evidence="1 2">
    <name type="scientific">Trichoderma asperellum (strain ATCC 204424 / CBS 433.97 / NBRC 101777)</name>
    <dbReference type="NCBI Taxonomy" id="1042311"/>
    <lineage>
        <taxon>Eukaryota</taxon>
        <taxon>Fungi</taxon>
        <taxon>Dikarya</taxon>
        <taxon>Ascomycota</taxon>
        <taxon>Pezizomycotina</taxon>
        <taxon>Sordariomycetes</taxon>
        <taxon>Hypocreomycetidae</taxon>
        <taxon>Hypocreales</taxon>
        <taxon>Hypocreaceae</taxon>
        <taxon>Trichoderma</taxon>
    </lineage>
</organism>
<dbReference type="EMBL" id="KZ679262">
    <property type="protein sequence ID" value="PTB41071.1"/>
    <property type="molecule type" value="Genomic_DNA"/>
</dbReference>
<name>A0A2T3Z8D3_TRIA4</name>
<dbReference type="AlphaFoldDB" id="A0A2T3Z8D3"/>
<dbReference type="Proteomes" id="UP000240493">
    <property type="component" value="Unassembled WGS sequence"/>
</dbReference>
<proteinExistence type="predicted"/>
<evidence type="ECO:0000313" key="2">
    <source>
        <dbReference type="Proteomes" id="UP000240493"/>
    </source>
</evidence>
<gene>
    <name evidence="1" type="ORF">M441DRAFT_69489</name>
</gene>
<evidence type="ECO:0000313" key="1">
    <source>
        <dbReference type="EMBL" id="PTB41071.1"/>
    </source>
</evidence>
<sequence>MNYPLHYCYCRRRSQVYKNYEEGEAARFQAATLNTINKQLPDLLNDTRKLFDSGKERNHAIASSVRQMAESYTVQHNANSINAAVSSSGKSISSAADSIKTAAKELVPEIKQVNRNLESIREELWRTTSGGAGKGGFAEVVYNFVDMEAGRCQYENDCFLFKDKPLPSTFMGGSDCLDRFVYCDEGDSAGHEGAGQGSQQKTLLFIFLIPSWYNIAITDPLHFPDEILPLRLVGPKHDGGKPPRQRTLALQAVGNNFQEKLLNRGAAKVVGGVTEFSSAFGGFAAGAVTGDIAVGTTGAWVTIN</sequence>
<protein>
    <submittedName>
        <fullName evidence="1">Uncharacterized protein</fullName>
    </submittedName>
</protein>
<accession>A0A2T3Z8D3</accession>
<keyword evidence="2" id="KW-1185">Reference proteome</keyword>
<dbReference type="STRING" id="1042311.A0A2T3Z8D3"/>
<dbReference type="OrthoDB" id="5153834at2759"/>